<dbReference type="Gene3D" id="1.10.287.130">
    <property type="match status" value="1"/>
</dbReference>
<gene>
    <name evidence="6" type="ORF">EDD68_101488</name>
</gene>
<dbReference type="InterPro" id="IPR037100">
    <property type="entry name" value="Spo0B_C_sf"/>
</dbReference>
<dbReference type="SUPFAM" id="SSF55890">
    <property type="entry name" value="Sporulation response regulatory protein Spo0B"/>
    <property type="match status" value="1"/>
</dbReference>
<keyword evidence="3" id="KW-0418">Kinase</keyword>
<comment type="caution">
    <text evidence="6">The sequence shown here is derived from an EMBL/GenBank/DDBJ whole genome shotgun (WGS) entry which is preliminary data.</text>
</comment>
<dbReference type="Pfam" id="PF14682">
    <property type="entry name" value="SPOB_ab"/>
    <property type="match status" value="1"/>
</dbReference>
<evidence type="ECO:0000256" key="2">
    <source>
        <dbReference type="ARBA" id="ARBA00022679"/>
    </source>
</evidence>
<evidence type="ECO:0000256" key="1">
    <source>
        <dbReference type="ARBA" id="ARBA00022553"/>
    </source>
</evidence>
<dbReference type="AlphaFoldDB" id="A0A4R3NDV7"/>
<evidence type="ECO:0000259" key="5">
    <source>
        <dbReference type="Pfam" id="PF14689"/>
    </source>
</evidence>
<dbReference type="Pfam" id="PF14689">
    <property type="entry name" value="SPOB_a"/>
    <property type="match status" value="1"/>
</dbReference>
<keyword evidence="2 6" id="KW-0808">Transferase</keyword>
<dbReference type="EMBL" id="SMAN01000001">
    <property type="protein sequence ID" value="TCT27120.1"/>
    <property type="molecule type" value="Genomic_DNA"/>
</dbReference>
<keyword evidence="7" id="KW-1185">Reference proteome</keyword>
<dbReference type="InterPro" id="IPR016122">
    <property type="entry name" value="SpoOB_C"/>
</dbReference>
<name>A0A4R3NDV7_9BACI</name>
<dbReference type="InterPro" id="IPR039506">
    <property type="entry name" value="SPOB_a"/>
</dbReference>
<evidence type="ECO:0000313" key="6">
    <source>
        <dbReference type="EMBL" id="TCT27120.1"/>
    </source>
</evidence>
<evidence type="ECO:0000259" key="4">
    <source>
        <dbReference type="Pfam" id="PF14682"/>
    </source>
</evidence>
<feature type="domain" description="SpoOB alpha-helical" evidence="5">
    <location>
        <begin position="2"/>
        <end position="55"/>
    </location>
</feature>
<dbReference type="InterPro" id="IPR016120">
    <property type="entry name" value="Sig_transdc_His_kin_SpoOB"/>
</dbReference>
<evidence type="ECO:0000313" key="7">
    <source>
        <dbReference type="Proteomes" id="UP000294650"/>
    </source>
</evidence>
<dbReference type="RefSeq" id="WP_132370609.1">
    <property type="nucleotide sequence ID" value="NZ_SMAN01000001.1"/>
</dbReference>
<keyword evidence="1" id="KW-0597">Phosphoprotein</keyword>
<evidence type="ECO:0000256" key="3">
    <source>
        <dbReference type="ARBA" id="ARBA00022777"/>
    </source>
</evidence>
<sequence>MKADDVLEIIRHYRHDLLNELQLVHGYLSMGKTEKTGKKVQNMIERYHEERKLFDLHCPYFTLWLMSVDRNYPQFRIRYETADIGEISNMDLTLFSSCREIFSLIGDYIFKNHMYHGKLQIEQEDEMIRLSFAFHGSIQHPDQLKKELSARPYIQQAEIDEENFGFILEYQLR</sequence>
<accession>A0A4R3NDV7</accession>
<feature type="domain" description="Sporulation initiation phosphotransferase B C-terminal" evidence="4">
    <location>
        <begin position="60"/>
        <end position="160"/>
    </location>
</feature>
<protein>
    <submittedName>
        <fullName evidence="6">Sporulation initiation phosphotransferase B-like protein</fullName>
    </submittedName>
</protein>
<reference evidence="6 7" key="1">
    <citation type="submission" date="2019-03" db="EMBL/GenBank/DDBJ databases">
        <title>Genomic Encyclopedia of Type Strains, Phase IV (KMG-IV): sequencing the most valuable type-strain genomes for metagenomic binning, comparative biology and taxonomic classification.</title>
        <authorList>
            <person name="Goeker M."/>
        </authorList>
    </citation>
    <scope>NUCLEOTIDE SEQUENCE [LARGE SCALE GENOMIC DNA]</scope>
    <source>
        <strain evidence="6 7">DSM 25894</strain>
    </source>
</reference>
<dbReference type="OrthoDB" id="2375606at2"/>
<dbReference type="Proteomes" id="UP000294650">
    <property type="component" value="Unassembled WGS sequence"/>
</dbReference>
<proteinExistence type="predicted"/>
<organism evidence="6 7">
    <name type="scientific">Melghiribacillus thermohalophilus</name>
    <dbReference type="NCBI Taxonomy" id="1324956"/>
    <lineage>
        <taxon>Bacteria</taxon>
        <taxon>Bacillati</taxon>
        <taxon>Bacillota</taxon>
        <taxon>Bacilli</taxon>
        <taxon>Bacillales</taxon>
        <taxon>Bacillaceae</taxon>
        <taxon>Melghiribacillus</taxon>
    </lineage>
</organism>
<dbReference type="GO" id="GO:0000155">
    <property type="term" value="F:phosphorelay sensor kinase activity"/>
    <property type="evidence" value="ECO:0007669"/>
    <property type="project" value="InterPro"/>
</dbReference>
<dbReference type="Gene3D" id="3.30.565.30">
    <property type="entry name" value="Sporulation initiation phosphotransferase B (SpoOB), C-terminal domain"/>
    <property type="match status" value="1"/>
</dbReference>